<accession>A0ABX3D1C2</accession>
<protein>
    <submittedName>
        <fullName evidence="2">4-hydroxy-3-methylbut-2-en-1-yl diphosphate synthase</fullName>
    </submittedName>
</protein>
<dbReference type="InterPro" id="IPR009574">
    <property type="entry name" value="DUF1189"/>
</dbReference>
<dbReference type="EMBL" id="MBQG01000080">
    <property type="protein sequence ID" value="OHX51912.1"/>
    <property type="molecule type" value="Genomic_DNA"/>
</dbReference>
<keyword evidence="1" id="KW-1133">Transmembrane helix</keyword>
<feature type="transmembrane region" description="Helical" evidence="1">
    <location>
        <begin position="143"/>
        <end position="163"/>
    </location>
</feature>
<organism evidence="2 3">
    <name type="scientific">Planococcus salinarum</name>
    <dbReference type="NCBI Taxonomy" id="622695"/>
    <lineage>
        <taxon>Bacteria</taxon>
        <taxon>Bacillati</taxon>
        <taxon>Bacillota</taxon>
        <taxon>Bacilli</taxon>
        <taxon>Bacillales</taxon>
        <taxon>Caryophanaceae</taxon>
        <taxon>Planococcus</taxon>
    </lineage>
</organism>
<sequence length="171" mass="19723">MTVNIFQLLKASLLEPKKQAAVRILPIGKIMRFVFLFILLLTIAAFVEFTIGLNEVSGDLEGLLVYIEEIEWLLYPLAFILLFVSTTLYHFIKISLFAWIGIALVKWLKRRGEYRQLWRTAALAVTFPTILSFATGFLVENQWLPLLMSLLTIAYLYLAVTYYPKMPAVRK</sequence>
<keyword evidence="1" id="KW-0812">Transmembrane</keyword>
<gene>
    <name evidence="2" type="ORF">BB776_00525</name>
</gene>
<feature type="transmembrane region" description="Helical" evidence="1">
    <location>
        <begin position="33"/>
        <end position="53"/>
    </location>
</feature>
<name>A0ABX3D1C2_9BACL</name>
<dbReference type="Pfam" id="PF06691">
    <property type="entry name" value="DUF1189"/>
    <property type="match status" value="1"/>
</dbReference>
<dbReference type="Proteomes" id="UP000242153">
    <property type="component" value="Unassembled WGS sequence"/>
</dbReference>
<proteinExistence type="predicted"/>
<keyword evidence="3" id="KW-1185">Reference proteome</keyword>
<comment type="caution">
    <text evidence="2">The sequence shown here is derived from an EMBL/GenBank/DDBJ whole genome shotgun (WGS) entry which is preliminary data.</text>
</comment>
<evidence type="ECO:0000256" key="1">
    <source>
        <dbReference type="SAM" id="Phobius"/>
    </source>
</evidence>
<reference evidence="2" key="1">
    <citation type="submission" date="2016-07" db="EMBL/GenBank/DDBJ databases">
        <title>Draft genome Planococcus salivarum.</title>
        <authorList>
            <person name="See-Too W.S."/>
        </authorList>
    </citation>
    <scope>NUCLEOTIDE SEQUENCE [LARGE SCALE GENOMIC DNA]</scope>
    <source>
        <strain evidence="2">DSM 23820</strain>
    </source>
</reference>
<evidence type="ECO:0000313" key="3">
    <source>
        <dbReference type="Proteomes" id="UP000242153"/>
    </source>
</evidence>
<feature type="transmembrane region" description="Helical" evidence="1">
    <location>
        <begin position="117"/>
        <end position="137"/>
    </location>
</feature>
<feature type="transmembrane region" description="Helical" evidence="1">
    <location>
        <begin position="73"/>
        <end position="105"/>
    </location>
</feature>
<keyword evidence="1" id="KW-0472">Membrane</keyword>
<evidence type="ECO:0000313" key="2">
    <source>
        <dbReference type="EMBL" id="OHX51912.1"/>
    </source>
</evidence>
<dbReference type="RefSeq" id="WP_071152134.1">
    <property type="nucleotide sequence ID" value="NZ_QQRT01000018.1"/>
</dbReference>